<dbReference type="PROSITE" id="PS51421">
    <property type="entry name" value="RAS"/>
    <property type="match status" value="1"/>
</dbReference>
<reference evidence="4" key="1">
    <citation type="submission" date="2014-05" db="EMBL/GenBank/DDBJ databases">
        <title>The genome and life-stage specific transcriptomes of Globodera pallida elucidate key aspects of plant parasitism by a cyst nematode.</title>
        <authorList>
            <person name="Cotton J.A."/>
            <person name="Lilley C.J."/>
            <person name="Jones L.M."/>
            <person name="Kikuchi T."/>
            <person name="Reid A.J."/>
            <person name="Thorpe P."/>
            <person name="Tsai I.J."/>
            <person name="Beasley H."/>
            <person name="Blok V."/>
            <person name="Cock P.J.A."/>
            <person name="Van den Akker S.E."/>
            <person name="Holroyd N."/>
            <person name="Hunt M."/>
            <person name="Mantelin S."/>
            <person name="Naghra H."/>
            <person name="Pain A."/>
            <person name="Palomares-Rius J.E."/>
            <person name="Zarowiecki M."/>
            <person name="Berriman M."/>
            <person name="Jones J.T."/>
            <person name="Urwin P.E."/>
        </authorList>
    </citation>
    <scope>NUCLEOTIDE SEQUENCE [LARGE SCALE GENOMIC DNA]</scope>
    <source>
        <strain evidence="4">Lindley</strain>
    </source>
</reference>
<evidence type="ECO:0000256" key="2">
    <source>
        <dbReference type="ARBA" id="ARBA00023134"/>
    </source>
</evidence>
<dbReference type="SUPFAM" id="SSF52540">
    <property type="entry name" value="P-loop containing nucleoside triphosphate hydrolases"/>
    <property type="match status" value="1"/>
</dbReference>
<accession>A0A183BHH1</accession>
<dbReference type="Proteomes" id="UP000050741">
    <property type="component" value="Unassembled WGS sequence"/>
</dbReference>
<keyword evidence="1" id="KW-0547">Nucleotide-binding</keyword>
<dbReference type="InterPro" id="IPR027417">
    <property type="entry name" value="P-loop_NTPase"/>
</dbReference>
<protein>
    <submittedName>
        <fullName evidence="5">Ras family protein</fullName>
    </submittedName>
</protein>
<dbReference type="SMART" id="SM00174">
    <property type="entry name" value="RHO"/>
    <property type="match status" value="1"/>
</dbReference>
<sequence length="346" mass="39363">MDADNERLKRVRLKKEHAEWWERQIERHERKLKSEARHQARLEENKRLVSDIFFKEEEQQPNETDNDGENRSLNEEKTKDQTIKQLTEELAEKDEQIRQQHEQIQQQQLFINSMAQSSSKSGKFGETRPSRPRKSRVQMPSVELLQVPSVAAPCGSSAPERLGIRRSKVIMLGDSGVGKTSIVLSYRSVFNNVHVQLQLWDTAGQERFRGMVPQYTRNASAAILVYDITSRDSFEQIDEWYSAAMIGCSDVDELTIVLIGNKADQNNLREVAEGEGVSKALRLKGHFFELSVYDTEVIRNIFILVAEKFVHKCANAESSREADETSPVIRLGNGGLPGSSRCCSAL</sequence>
<dbReference type="PRINTS" id="PR00449">
    <property type="entry name" value="RASTRNSFRMNG"/>
</dbReference>
<dbReference type="Gene3D" id="3.40.50.300">
    <property type="entry name" value="P-loop containing nucleotide triphosphate hydrolases"/>
    <property type="match status" value="1"/>
</dbReference>
<reference evidence="5" key="2">
    <citation type="submission" date="2016-06" db="UniProtKB">
        <authorList>
            <consortium name="WormBaseParasite"/>
        </authorList>
    </citation>
    <scope>IDENTIFICATION</scope>
</reference>
<name>A0A183BHH1_GLOPA</name>
<feature type="region of interest" description="Disordered" evidence="3">
    <location>
        <begin position="52"/>
        <end position="81"/>
    </location>
</feature>
<organism evidence="4 5">
    <name type="scientific">Globodera pallida</name>
    <name type="common">Potato cyst nematode worm</name>
    <name type="synonym">Heterodera pallida</name>
    <dbReference type="NCBI Taxonomy" id="36090"/>
    <lineage>
        <taxon>Eukaryota</taxon>
        <taxon>Metazoa</taxon>
        <taxon>Ecdysozoa</taxon>
        <taxon>Nematoda</taxon>
        <taxon>Chromadorea</taxon>
        <taxon>Rhabditida</taxon>
        <taxon>Tylenchina</taxon>
        <taxon>Tylenchomorpha</taxon>
        <taxon>Tylenchoidea</taxon>
        <taxon>Heteroderidae</taxon>
        <taxon>Heteroderinae</taxon>
        <taxon>Globodera</taxon>
    </lineage>
</organism>
<feature type="compositionally biased region" description="Basic and acidic residues" evidence="3">
    <location>
        <begin position="68"/>
        <end position="81"/>
    </location>
</feature>
<evidence type="ECO:0000313" key="4">
    <source>
        <dbReference type="Proteomes" id="UP000050741"/>
    </source>
</evidence>
<dbReference type="AlphaFoldDB" id="A0A183BHH1"/>
<dbReference type="PANTHER" id="PTHR47977">
    <property type="entry name" value="RAS-RELATED PROTEIN RAB"/>
    <property type="match status" value="1"/>
</dbReference>
<proteinExistence type="predicted"/>
<evidence type="ECO:0000256" key="3">
    <source>
        <dbReference type="SAM" id="MobiDB-lite"/>
    </source>
</evidence>
<dbReference type="Pfam" id="PF00071">
    <property type="entry name" value="Ras"/>
    <property type="match status" value="1"/>
</dbReference>
<dbReference type="NCBIfam" id="TIGR00231">
    <property type="entry name" value="small_GTP"/>
    <property type="match status" value="1"/>
</dbReference>
<dbReference type="SMART" id="SM00173">
    <property type="entry name" value="RAS"/>
    <property type="match status" value="1"/>
</dbReference>
<keyword evidence="4" id="KW-1185">Reference proteome</keyword>
<evidence type="ECO:0000256" key="1">
    <source>
        <dbReference type="ARBA" id="ARBA00022741"/>
    </source>
</evidence>
<dbReference type="InterPro" id="IPR001806">
    <property type="entry name" value="Small_GTPase"/>
</dbReference>
<dbReference type="InterPro" id="IPR005225">
    <property type="entry name" value="Small_GTP-bd"/>
</dbReference>
<dbReference type="InterPro" id="IPR050227">
    <property type="entry name" value="Rab"/>
</dbReference>
<evidence type="ECO:0000313" key="5">
    <source>
        <dbReference type="WBParaSite" id="GPLIN_000004900"/>
    </source>
</evidence>
<dbReference type="GO" id="GO:0003924">
    <property type="term" value="F:GTPase activity"/>
    <property type="evidence" value="ECO:0007669"/>
    <property type="project" value="InterPro"/>
</dbReference>
<dbReference type="WBParaSite" id="GPLIN_000004900">
    <property type="protein sequence ID" value="GPLIN_000004900"/>
    <property type="gene ID" value="GPLIN_000004900"/>
</dbReference>
<dbReference type="PROSITE" id="PS51419">
    <property type="entry name" value="RAB"/>
    <property type="match status" value="1"/>
</dbReference>
<dbReference type="CDD" id="cd00154">
    <property type="entry name" value="Rab"/>
    <property type="match status" value="1"/>
</dbReference>
<keyword evidence="2" id="KW-0342">GTP-binding</keyword>
<feature type="region of interest" description="Disordered" evidence="3">
    <location>
        <begin position="116"/>
        <end position="139"/>
    </location>
</feature>
<dbReference type="SMART" id="SM00175">
    <property type="entry name" value="RAB"/>
    <property type="match status" value="1"/>
</dbReference>
<dbReference type="GO" id="GO:0005525">
    <property type="term" value="F:GTP binding"/>
    <property type="evidence" value="ECO:0007669"/>
    <property type="project" value="UniProtKB-KW"/>
</dbReference>